<dbReference type="EMBL" id="JBAPLU010000016">
    <property type="protein sequence ID" value="MEI4273041.1"/>
    <property type="molecule type" value="Genomic_DNA"/>
</dbReference>
<evidence type="ECO:0000256" key="1">
    <source>
        <dbReference type="RuleBase" id="RU362001"/>
    </source>
</evidence>
<dbReference type="Pfam" id="PF06013">
    <property type="entry name" value="WXG100"/>
    <property type="match status" value="1"/>
</dbReference>
<evidence type="ECO:0000256" key="2">
    <source>
        <dbReference type="SAM" id="Coils"/>
    </source>
</evidence>
<dbReference type="RefSeq" id="WP_336405166.1">
    <property type="nucleotide sequence ID" value="NZ_JBAPLU010000016.1"/>
</dbReference>
<dbReference type="InterPro" id="IPR010310">
    <property type="entry name" value="T7SS_ESAT-6-like"/>
</dbReference>
<comment type="caution">
    <text evidence="3">The sequence shown here is derived from an EMBL/GenBank/DDBJ whole genome shotgun (WGS) entry which is preliminary data.</text>
</comment>
<accession>A0ABU8DW52</accession>
<sequence length="100" mass="10539">MTTAGGFTYDPTTLSAASRDLASGAASVDAQLTAMSGRLEPLHQGFQGQAGSGFQTLWAEWHESAKRLKTSLDGLSQLLARASSNAAEMEQANSSMMRQS</sequence>
<dbReference type="NCBIfam" id="TIGR03930">
    <property type="entry name" value="WXG100_ESAT6"/>
    <property type="match status" value="1"/>
</dbReference>
<comment type="similarity">
    <text evidence="1">Belongs to the WXG100 family.</text>
</comment>
<proteinExistence type="inferred from homology"/>
<reference evidence="3 4" key="1">
    <citation type="submission" date="2024-03" db="EMBL/GenBank/DDBJ databases">
        <title>Draft genome sequence of Klenkia sp. LSe6-5.</title>
        <authorList>
            <person name="Duangmal K."/>
            <person name="Chantavorakit T."/>
        </authorList>
    </citation>
    <scope>NUCLEOTIDE SEQUENCE [LARGE SCALE GENOMIC DNA]</scope>
    <source>
        <strain evidence="3 4">LSe6-5</strain>
    </source>
</reference>
<keyword evidence="4" id="KW-1185">Reference proteome</keyword>
<dbReference type="SUPFAM" id="SSF140453">
    <property type="entry name" value="EsxAB dimer-like"/>
    <property type="match status" value="1"/>
</dbReference>
<protein>
    <recommendedName>
        <fullName evidence="1">ESAT-6-like protein</fullName>
    </recommendedName>
</protein>
<name>A0ABU8DW52_9ACTN</name>
<keyword evidence="2" id="KW-0175">Coiled coil</keyword>
<dbReference type="InterPro" id="IPR036689">
    <property type="entry name" value="ESAT-6-like_sf"/>
</dbReference>
<dbReference type="Proteomes" id="UP001361570">
    <property type="component" value="Unassembled WGS sequence"/>
</dbReference>
<feature type="coiled-coil region" evidence="2">
    <location>
        <begin position="72"/>
        <end position="99"/>
    </location>
</feature>
<gene>
    <name evidence="3" type="ORF">TEK04_15035</name>
</gene>
<evidence type="ECO:0000313" key="3">
    <source>
        <dbReference type="EMBL" id="MEI4273041.1"/>
    </source>
</evidence>
<evidence type="ECO:0000313" key="4">
    <source>
        <dbReference type="Proteomes" id="UP001361570"/>
    </source>
</evidence>
<dbReference type="Gene3D" id="1.10.287.1060">
    <property type="entry name" value="ESAT-6-like"/>
    <property type="match status" value="1"/>
</dbReference>
<organism evidence="3 4">
    <name type="scientific">Klenkia sesuvii</name>
    <dbReference type="NCBI Taxonomy" id="3103137"/>
    <lineage>
        <taxon>Bacteria</taxon>
        <taxon>Bacillati</taxon>
        <taxon>Actinomycetota</taxon>
        <taxon>Actinomycetes</taxon>
        <taxon>Geodermatophilales</taxon>
        <taxon>Geodermatophilaceae</taxon>
        <taxon>Klenkia</taxon>
    </lineage>
</organism>